<evidence type="ECO:0000256" key="1">
    <source>
        <dbReference type="ARBA" id="ARBA00022737"/>
    </source>
</evidence>
<dbReference type="AlphaFoldDB" id="A0A8H7F5N8"/>
<feature type="region of interest" description="Disordered" evidence="2">
    <location>
        <begin position="258"/>
        <end position="293"/>
    </location>
</feature>
<dbReference type="EMBL" id="JABXXO010000005">
    <property type="protein sequence ID" value="KAF7777706.1"/>
    <property type="molecule type" value="Genomic_DNA"/>
</dbReference>
<accession>A0A8H7F5N8</accession>
<name>A0A8H7F5N8_AGABI</name>
<dbReference type="Proteomes" id="UP000629468">
    <property type="component" value="Unassembled WGS sequence"/>
</dbReference>
<dbReference type="InterPro" id="IPR027417">
    <property type="entry name" value="P-loop_NTPase"/>
</dbReference>
<comment type="caution">
    <text evidence="4">The sequence shown here is derived from an EMBL/GenBank/DDBJ whole genome shotgun (WGS) entry which is preliminary data.</text>
</comment>
<organism evidence="4 5">
    <name type="scientific">Agaricus bisporus var. burnettii</name>
    <dbReference type="NCBI Taxonomy" id="192524"/>
    <lineage>
        <taxon>Eukaryota</taxon>
        <taxon>Fungi</taxon>
        <taxon>Dikarya</taxon>
        <taxon>Basidiomycota</taxon>
        <taxon>Agaricomycotina</taxon>
        <taxon>Agaricomycetes</taxon>
        <taxon>Agaricomycetidae</taxon>
        <taxon>Agaricales</taxon>
        <taxon>Agaricineae</taxon>
        <taxon>Agaricaceae</taxon>
        <taxon>Agaricus</taxon>
    </lineage>
</organism>
<dbReference type="PANTHER" id="PTHR10039">
    <property type="entry name" value="AMELOGENIN"/>
    <property type="match status" value="1"/>
</dbReference>
<dbReference type="PANTHER" id="PTHR10039:SF14">
    <property type="entry name" value="NACHT DOMAIN-CONTAINING PROTEIN"/>
    <property type="match status" value="1"/>
</dbReference>
<protein>
    <recommendedName>
        <fullName evidence="3">Nephrocystin 3-like N-terminal domain-containing protein</fullName>
    </recommendedName>
</protein>
<evidence type="ECO:0000313" key="5">
    <source>
        <dbReference type="Proteomes" id="UP000629468"/>
    </source>
</evidence>
<feature type="compositionally biased region" description="Basic and acidic residues" evidence="2">
    <location>
        <begin position="215"/>
        <end position="227"/>
    </location>
</feature>
<dbReference type="Gene3D" id="3.40.50.300">
    <property type="entry name" value="P-loop containing nucleotide triphosphate hydrolases"/>
    <property type="match status" value="1"/>
</dbReference>
<dbReference type="InterPro" id="IPR056884">
    <property type="entry name" value="NPHP3-like_N"/>
</dbReference>
<proteinExistence type="predicted"/>
<evidence type="ECO:0000313" key="4">
    <source>
        <dbReference type="EMBL" id="KAF7777706.1"/>
    </source>
</evidence>
<feature type="compositionally biased region" description="Polar residues" evidence="2">
    <location>
        <begin position="228"/>
        <end position="237"/>
    </location>
</feature>
<sequence length="1013" mass="114719">MQPYPLRAFENGCPPHPQYAFHVNQHDSLAPARAMPDVGVSRGISSSQTSTYHDSFNAQSQGVYLEDSASMTLGFHAQSWSHENGPSTNSRPTIPHGFNNNLYHPPQSHRLYTPTNHVGVHSSTNHTKSHNHFLNTLPNASWPVPEQEVEFSLPQEIFPTRQSELRRLEESYDNPGSRLVQDSRMIIPTPTIQPQLAPLMPFTQSLTEPSCPRHGPHDYLTEHERLNSPHSDSSSAQDRMGGRQESNHINHFRSVAVGACSPATQLRDSRAQKRKWDRGDRGGPGNSKRLHHNERELSIHSSINDENPQGLLPSPLAFSKEISSTPRLSVQSGARSEFTNGFFSHSRNNVLKKPVMVDNSQHYHTLGDQPDGTLLWLSDYVMQDAEFDSSARDPPPRCHPNTRASIIERTITWIKDPRREKKLRWVRGTAGAGKSAIVQTVFETIPEELRGGSVFFSRPNGRNDPTEVFPSVAYQLGVRDMAYRAYLKELMLKDPQSLKKSMKEQFRILFEEPFANRKLRNGQDALLIALDGLDECGGDPTRNDADQSRFRGRSSETAQREIVELISSFILQHPSVPLIWIIASRPEKHLQVTFTSEKVESTFTEEEIPVDSEEACKDVERYLNSEFTRIQKDHDDLITTTPWPSSKDFSLLTAKASGLFIFAEVMIRFIDHSNPIQQLKYALSAISKVSASKIKENPLAVLDSMYTEIVSRVPPDLMESTKKIIGSIVLLDREKVFKTLGTLPLICNILDISQDVALTALRHLHSVLLFPISKRIESTRPRFYHASFRDFLEDESRSHEFTLKLFMTCDGLFDGLMHFSGKRSPDDDLLPWPVKGGFQRLIEMARINPFNFVNTFSFPFLFFRLPVSETKILSLMLHGDFATHIWRVGLSEAIKANEKELELYEGHGIICHKPIDSLGITSNAIGKCESQIRYGPNFIFSLNQLTVSQISSSNNKYEPQLRSRLYSWIEADPKRLVRVWGREKFKRAVMIDLKPAPGELDLGNDQVVAFVGF</sequence>
<keyword evidence="1" id="KW-0677">Repeat</keyword>
<dbReference type="SUPFAM" id="SSF52540">
    <property type="entry name" value="P-loop containing nucleoside triphosphate hydrolases"/>
    <property type="match status" value="1"/>
</dbReference>
<dbReference type="Pfam" id="PF24883">
    <property type="entry name" value="NPHP3_N"/>
    <property type="match status" value="1"/>
</dbReference>
<evidence type="ECO:0000259" key="3">
    <source>
        <dbReference type="Pfam" id="PF24883"/>
    </source>
</evidence>
<gene>
    <name evidence="4" type="ORF">Agabi119p4_3778</name>
</gene>
<feature type="domain" description="Nephrocystin 3-like N-terminal" evidence="3">
    <location>
        <begin position="411"/>
        <end position="541"/>
    </location>
</feature>
<reference evidence="4 5" key="1">
    <citation type="journal article" name="Sci. Rep.">
        <title>Telomere-to-telomere assembled and centromere annotated genomes of the two main subspecies of the button mushroom Agaricus bisporus reveal especially polymorphic chromosome ends.</title>
        <authorList>
            <person name="Sonnenberg A.S.M."/>
            <person name="Sedaghat-Telgerd N."/>
            <person name="Lavrijssen B."/>
            <person name="Ohm R.A."/>
            <person name="Hendrickx P.M."/>
            <person name="Scholtmeijer K."/>
            <person name="Baars J.J.P."/>
            <person name="van Peer A."/>
        </authorList>
    </citation>
    <scope>NUCLEOTIDE SEQUENCE [LARGE SCALE GENOMIC DNA]</scope>
    <source>
        <strain evidence="4 5">H119_p4</strain>
    </source>
</reference>
<evidence type="ECO:0000256" key="2">
    <source>
        <dbReference type="SAM" id="MobiDB-lite"/>
    </source>
</evidence>
<feature type="region of interest" description="Disordered" evidence="2">
    <location>
        <begin position="203"/>
        <end position="244"/>
    </location>
</feature>